<feature type="domain" description="Sialate O-acetylesterase" evidence="2">
    <location>
        <begin position="106"/>
        <end position="351"/>
    </location>
</feature>
<proteinExistence type="predicted"/>
<dbReference type="PANTHER" id="PTHR22901">
    <property type="entry name" value="SIALATE O-ACETYLESTERASE"/>
    <property type="match status" value="1"/>
</dbReference>
<keyword evidence="4" id="KW-1185">Reference proteome</keyword>
<accession>A0A953HW65</accession>
<dbReference type="EMBL" id="JAHVHU010000013">
    <property type="protein sequence ID" value="MBY5959286.1"/>
    <property type="molecule type" value="Genomic_DNA"/>
</dbReference>
<dbReference type="GO" id="GO:0005975">
    <property type="term" value="P:carbohydrate metabolic process"/>
    <property type="evidence" value="ECO:0007669"/>
    <property type="project" value="TreeGrafter"/>
</dbReference>
<dbReference type="Gene3D" id="3.40.50.1110">
    <property type="entry name" value="SGNH hydrolase"/>
    <property type="match status" value="1"/>
</dbReference>
<keyword evidence="1" id="KW-0378">Hydrolase</keyword>
<sequence>MKKTHPIIGFVLILILPLALHSQTKLPTFFSDHMVLQQNEEVAIWGWDDAGKKINIEGSWGQKATTKTDGSGKWETRLQTPSAGGPYTLTISGNDEIQLQDVMIGEVWICSGQSNMQMTLNGYGNQPIFDAGDAILYANQSGIRMYTGARKASVEAMTDMEGTWQVSSTKNAPGFSAAAYFFGRVLEDVLEVPVGLIITSWGGSKVEAWMDKKSLRKSNVNEFPNEVPEKAPNHAPTLLYNGMIKPLVPFTAKGFLWYQGESNVSNADEYTQLFSDMITLWRSDFQNPDMPFYFVEIAPYNYGGRNSSFLREAQLQTMLQLPNTGMAGTMDLGNCTNIHPGNKKDVGRRLALWALSQTYGLEGFQYSGPVYHSMKKTDDHKIILSFDHAGNGLSTFGQPLKGFEIAGKDGNFVPAEATIGRNAQVTVWSSQVSNPQVVRYGFSNCPEATLYNMEKLPAPSFRTDFK</sequence>
<dbReference type="RefSeq" id="WP_222580822.1">
    <property type="nucleotide sequence ID" value="NZ_JAHVHU010000013.1"/>
</dbReference>
<dbReference type="SUPFAM" id="SSF52266">
    <property type="entry name" value="SGNH hydrolase"/>
    <property type="match status" value="1"/>
</dbReference>
<dbReference type="InterPro" id="IPR039329">
    <property type="entry name" value="SIAE"/>
</dbReference>
<gene>
    <name evidence="3" type="ORF">KUV50_14130</name>
</gene>
<dbReference type="Proteomes" id="UP000753961">
    <property type="component" value="Unassembled WGS sequence"/>
</dbReference>
<comment type="caution">
    <text evidence="3">The sequence shown here is derived from an EMBL/GenBank/DDBJ whole genome shotgun (WGS) entry which is preliminary data.</text>
</comment>
<dbReference type="PANTHER" id="PTHR22901:SF0">
    <property type="entry name" value="SIALATE O-ACETYLESTERASE"/>
    <property type="match status" value="1"/>
</dbReference>
<evidence type="ECO:0000313" key="3">
    <source>
        <dbReference type="EMBL" id="MBY5959286.1"/>
    </source>
</evidence>
<evidence type="ECO:0000259" key="2">
    <source>
        <dbReference type="Pfam" id="PF03629"/>
    </source>
</evidence>
<organism evidence="3 4">
    <name type="scientific">Membranihabitans marinus</name>
    <dbReference type="NCBI Taxonomy" id="1227546"/>
    <lineage>
        <taxon>Bacteria</taxon>
        <taxon>Pseudomonadati</taxon>
        <taxon>Bacteroidota</taxon>
        <taxon>Saprospiria</taxon>
        <taxon>Saprospirales</taxon>
        <taxon>Saprospiraceae</taxon>
        <taxon>Membranihabitans</taxon>
    </lineage>
</organism>
<dbReference type="GO" id="GO:0001681">
    <property type="term" value="F:sialate O-acetylesterase activity"/>
    <property type="evidence" value="ECO:0007669"/>
    <property type="project" value="InterPro"/>
</dbReference>
<dbReference type="AlphaFoldDB" id="A0A953HW65"/>
<reference evidence="3" key="1">
    <citation type="submission" date="2021-06" db="EMBL/GenBank/DDBJ databases">
        <title>44 bacteria genomes isolated from Dapeng, Shenzhen.</title>
        <authorList>
            <person name="Zheng W."/>
            <person name="Yu S."/>
            <person name="Huang Y."/>
        </authorList>
    </citation>
    <scope>NUCLEOTIDE SEQUENCE</scope>
    <source>
        <strain evidence="3">DP5N28-2</strain>
    </source>
</reference>
<name>A0A953HW65_9BACT</name>
<evidence type="ECO:0000256" key="1">
    <source>
        <dbReference type="ARBA" id="ARBA00022801"/>
    </source>
</evidence>
<protein>
    <submittedName>
        <fullName evidence="3">Sialate O-acetylesterase</fullName>
    </submittedName>
</protein>
<dbReference type="InterPro" id="IPR036514">
    <property type="entry name" value="SGNH_hydro_sf"/>
</dbReference>
<dbReference type="InterPro" id="IPR005181">
    <property type="entry name" value="SASA"/>
</dbReference>
<dbReference type="Pfam" id="PF03629">
    <property type="entry name" value="SASA"/>
    <property type="match status" value="1"/>
</dbReference>
<evidence type="ECO:0000313" key="4">
    <source>
        <dbReference type="Proteomes" id="UP000753961"/>
    </source>
</evidence>